<feature type="domain" description="Legume lectin" evidence="5">
    <location>
        <begin position="39"/>
        <end position="257"/>
    </location>
</feature>
<proteinExistence type="inferred from homology"/>
<feature type="transmembrane region" description="Helical" evidence="3">
    <location>
        <begin position="286"/>
        <end position="311"/>
    </location>
</feature>
<evidence type="ECO:0000313" key="6">
    <source>
        <dbReference type="EMBL" id="GKU92048.1"/>
    </source>
</evidence>
<dbReference type="AlphaFoldDB" id="A0AAV5HT77"/>
<accession>A0AAV5HT77</accession>
<dbReference type="EMBL" id="BPVZ01000005">
    <property type="protein sequence ID" value="GKU92048.1"/>
    <property type="molecule type" value="Genomic_DNA"/>
</dbReference>
<keyword evidence="3" id="KW-0472">Membrane</keyword>
<name>A0AAV5HT77_9ROSI</name>
<reference evidence="6 7" key="1">
    <citation type="journal article" date="2021" name="Commun. Biol.">
        <title>The genome of Shorea leprosula (Dipterocarpaceae) highlights the ecological relevance of drought in aseasonal tropical rainforests.</title>
        <authorList>
            <person name="Ng K.K.S."/>
            <person name="Kobayashi M.J."/>
            <person name="Fawcett J.A."/>
            <person name="Hatakeyama M."/>
            <person name="Paape T."/>
            <person name="Ng C.H."/>
            <person name="Ang C.C."/>
            <person name="Tnah L.H."/>
            <person name="Lee C.T."/>
            <person name="Nishiyama T."/>
            <person name="Sese J."/>
            <person name="O'Brien M.J."/>
            <person name="Copetti D."/>
            <person name="Mohd Noor M.I."/>
            <person name="Ong R.C."/>
            <person name="Putra M."/>
            <person name="Sireger I.Z."/>
            <person name="Indrioko S."/>
            <person name="Kosugi Y."/>
            <person name="Izuno A."/>
            <person name="Isagi Y."/>
            <person name="Lee S.L."/>
            <person name="Shimizu K.K."/>
        </authorList>
    </citation>
    <scope>NUCLEOTIDE SEQUENCE [LARGE SCALE GENOMIC DNA]</scope>
    <source>
        <strain evidence="6">214</strain>
    </source>
</reference>
<evidence type="ECO:0000313" key="7">
    <source>
        <dbReference type="Proteomes" id="UP001054252"/>
    </source>
</evidence>
<evidence type="ECO:0000256" key="1">
    <source>
        <dbReference type="ARBA" id="ARBA00007606"/>
    </source>
</evidence>
<keyword evidence="4" id="KW-0732">Signal</keyword>
<feature type="signal peptide" evidence="4">
    <location>
        <begin position="1"/>
        <end position="25"/>
    </location>
</feature>
<evidence type="ECO:0000259" key="5">
    <source>
        <dbReference type="Pfam" id="PF00139"/>
    </source>
</evidence>
<dbReference type="PANTHER" id="PTHR32401:SF15">
    <property type="entry name" value="L-TYPE LECTIN-DOMAIN CONTAINING RECEPTOR KINASE VIII.2-LIKE"/>
    <property type="match status" value="1"/>
</dbReference>
<feature type="chain" id="PRO_5043327324" description="Legume lectin domain-containing protein" evidence="4">
    <location>
        <begin position="26"/>
        <end position="346"/>
    </location>
</feature>
<evidence type="ECO:0000256" key="3">
    <source>
        <dbReference type="SAM" id="Phobius"/>
    </source>
</evidence>
<keyword evidence="7" id="KW-1185">Reference proteome</keyword>
<sequence>MAAFSIHRDTLSLFLFIFLANPTFSLPSQTLIGNPNFDPQVVLFGDAKPANGDSHVVLTSPDDSSSGLIVLKDPFKFMEGNLTKGVSFSTEFLFSISAGNGDGLAFVVVPYDFPSRFVGQGSFGLLGENRFLGIEFDTKIDGNVGDLNANHVGVDVDTLESLWIKNISSLNLVLNNGETLKCWIDYDSSSKRLEVRLSRSGDKRPYKPILAYHIDLLEMWGGEDVLVGIVSTNGDSLQSTSVYSWRFRLRKVSSWMHSLPANPHDYVNTDGEDPGVHKRSFCALTILAGVIFATGCGALVAFVGLFMWAIFVSRHTVFPVEYQKGSTDFRYEKIKVTVEDTEGDKN</sequence>
<comment type="similarity">
    <text evidence="1">Belongs to the leguminous lectin family.</text>
</comment>
<organism evidence="6 7">
    <name type="scientific">Rubroshorea leprosula</name>
    <dbReference type="NCBI Taxonomy" id="152421"/>
    <lineage>
        <taxon>Eukaryota</taxon>
        <taxon>Viridiplantae</taxon>
        <taxon>Streptophyta</taxon>
        <taxon>Embryophyta</taxon>
        <taxon>Tracheophyta</taxon>
        <taxon>Spermatophyta</taxon>
        <taxon>Magnoliopsida</taxon>
        <taxon>eudicotyledons</taxon>
        <taxon>Gunneridae</taxon>
        <taxon>Pentapetalae</taxon>
        <taxon>rosids</taxon>
        <taxon>malvids</taxon>
        <taxon>Malvales</taxon>
        <taxon>Dipterocarpaceae</taxon>
        <taxon>Rubroshorea</taxon>
    </lineage>
</organism>
<evidence type="ECO:0000256" key="4">
    <source>
        <dbReference type="SAM" id="SignalP"/>
    </source>
</evidence>
<dbReference type="Gene3D" id="2.60.120.200">
    <property type="match status" value="1"/>
</dbReference>
<dbReference type="InterPro" id="IPR001220">
    <property type="entry name" value="Legume_lectin_dom"/>
</dbReference>
<dbReference type="CDD" id="cd06899">
    <property type="entry name" value="lectin_legume_LecRK_Arcelin_ConA"/>
    <property type="match status" value="1"/>
</dbReference>
<gene>
    <name evidence="6" type="ORF">SLEP1_g5828</name>
</gene>
<keyword evidence="3" id="KW-0812">Transmembrane</keyword>
<dbReference type="PANTHER" id="PTHR32401">
    <property type="entry name" value="CONCANAVALIN A-LIKE LECTIN FAMILY PROTEIN"/>
    <property type="match status" value="1"/>
</dbReference>
<dbReference type="Pfam" id="PF00139">
    <property type="entry name" value="Lectin_legB"/>
    <property type="match status" value="1"/>
</dbReference>
<dbReference type="GO" id="GO:0030246">
    <property type="term" value="F:carbohydrate binding"/>
    <property type="evidence" value="ECO:0007669"/>
    <property type="project" value="UniProtKB-KW"/>
</dbReference>
<comment type="caution">
    <text evidence="6">The sequence shown here is derived from an EMBL/GenBank/DDBJ whole genome shotgun (WGS) entry which is preliminary data.</text>
</comment>
<dbReference type="InterPro" id="IPR050258">
    <property type="entry name" value="Leguminous_Lectin"/>
</dbReference>
<keyword evidence="3" id="KW-1133">Transmembrane helix</keyword>
<dbReference type="InterPro" id="IPR013320">
    <property type="entry name" value="ConA-like_dom_sf"/>
</dbReference>
<evidence type="ECO:0000256" key="2">
    <source>
        <dbReference type="ARBA" id="ARBA00022734"/>
    </source>
</evidence>
<protein>
    <recommendedName>
        <fullName evidence="5">Legume lectin domain-containing protein</fullName>
    </recommendedName>
</protein>
<dbReference type="SUPFAM" id="SSF49899">
    <property type="entry name" value="Concanavalin A-like lectins/glucanases"/>
    <property type="match status" value="1"/>
</dbReference>
<dbReference type="Proteomes" id="UP001054252">
    <property type="component" value="Unassembled WGS sequence"/>
</dbReference>
<keyword evidence="2" id="KW-0430">Lectin</keyword>